<gene>
    <name evidence="2" type="ORF">THAOC_35524</name>
</gene>
<dbReference type="Proteomes" id="UP000266841">
    <property type="component" value="Unassembled WGS sequence"/>
</dbReference>
<comment type="caution">
    <text evidence="2">The sequence shown here is derived from an EMBL/GenBank/DDBJ whole genome shotgun (WGS) entry which is preliminary data.</text>
</comment>
<proteinExistence type="predicted"/>
<evidence type="ECO:0000313" key="3">
    <source>
        <dbReference type="Proteomes" id="UP000266841"/>
    </source>
</evidence>
<sequence>MDRLQWYDDKETATTTVKPVRKEASTMATPTPVDTSSSAQAVSPPPDRPSPFALRIPLEVHPGYAEHVTITAPFQHGRRLIVIDFPESQGSTNLVYPADENLDGAIFVLTSFMLNGVGCTTIEMKPFNAGTGDVDEQFTLATWDVTPSSHKKRLSLVGTQFVEEQAVVMDQVRRIVCTLFCESGVEFKRRERVELLDSYHSMNSVGLALRKGSLPLVARDLDGRFSINSKLKDWGPMGADSQGRTYAPRLTEIGGRSPQHLLYSALSSSPPDDQPRSTNNSNDCVHNNGPSPDGPWFLNAPTAS</sequence>
<evidence type="ECO:0000256" key="1">
    <source>
        <dbReference type="SAM" id="MobiDB-lite"/>
    </source>
</evidence>
<dbReference type="AlphaFoldDB" id="K0RA33"/>
<evidence type="ECO:0000313" key="2">
    <source>
        <dbReference type="EMBL" id="EJK45841.1"/>
    </source>
</evidence>
<feature type="compositionally biased region" description="Polar residues" evidence="1">
    <location>
        <begin position="26"/>
        <end position="41"/>
    </location>
</feature>
<feature type="compositionally biased region" description="Polar residues" evidence="1">
    <location>
        <begin position="265"/>
        <end position="290"/>
    </location>
</feature>
<keyword evidence="3" id="KW-1185">Reference proteome</keyword>
<dbReference type="EMBL" id="AGNL01048205">
    <property type="protein sequence ID" value="EJK45841.1"/>
    <property type="molecule type" value="Genomic_DNA"/>
</dbReference>
<protein>
    <submittedName>
        <fullName evidence="2">Uncharacterized protein</fullName>
    </submittedName>
</protein>
<feature type="region of interest" description="Disordered" evidence="1">
    <location>
        <begin position="1"/>
        <end position="49"/>
    </location>
</feature>
<reference evidence="2 3" key="1">
    <citation type="journal article" date="2012" name="Genome Biol.">
        <title>Genome and low-iron response of an oceanic diatom adapted to chronic iron limitation.</title>
        <authorList>
            <person name="Lommer M."/>
            <person name="Specht M."/>
            <person name="Roy A.S."/>
            <person name="Kraemer L."/>
            <person name="Andreson R."/>
            <person name="Gutowska M.A."/>
            <person name="Wolf J."/>
            <person name="Bergner S.V."/>
            <person name="Schilhabel M.B."/>
            <person name="Klostermeier U.C."/>
            <person name="Beiko R.G."/>
            <person name="Rosenstiel P."/>
            <person name="Hippler M."/>
            <person name="Laroche J."/>
        </authorList>
    </citation>
    <scope>NUCLEOTIDE SEQUENCE [LARGE SCALE GENOMIC DNA]</scope>
    <source>
        <strain evidence="2 3">CCMP1005</strain>
    </source>
</reference>
<accession>K0RA33</accession>
<feature type="compositionally biased region" description="Basic and acidic residues" evidence="1">
    <location>
        <begin position="1"/>
        <end position="12"/>
    </location>
</feature>
<name>K0RA33_THAOC</name>
<feature type="region of interest" description="Disordered" evidence="1">
    <location>
        <begin position="264"/>
        <end position="304"/>
    </location>
</feature>
<organism evidence="2 3">
    <name type="scientific">Thalassiosira oceanica</name>
    <name type="common">Marine diatom</name>
    <dbReference type="NCBI Taxonomy" id="159749"/>
    <lineage>
        <taxon>Eukaryota</taxon>
        <taxon>Sar</taxon>
        <taxon>Stramenopiles</taxon>
        <taxon>Ochrophyta</taxon>
        <taxon>Bacillariophyta</taxon>
        <taxon>Coscinodiscophyceae</taxon>
        <taxon>Thalassiosirophycidae</taxon>
        <taxon>Thalassiosirales</taxon>
        <taxon>Thalassiosiraceae</taxon>
        <taxon>Thalassiosira</taxon>
    </lineage>
</organism>